<evidence type="ECO:0000256" key="1">
    <source>
        <dbReference type="ARBA" id="ARBA00006135"/>
    </source>
</evidence>
<protein>
    <submittedName>
        <fullName evidence="3">TrbG/VirB9 family P-type conjugative transfer protein</fullName>
    </submittedName>
</protein>
<reference evidence="3 4" key="1">
    <citation type="submission" date="2020-07" db="EMBL/GenBank/DDBJ databases">
        <title>Whole genome sequence of Sphingobium yanoikuyae A3.</title>
        <authorList>
            <person name="Han S.-S."/>
        </authorList>
    </citation>
    <scope>NUCLEOTIDE SEQUENCE [LARGE SCALE GENOMIC DNA]</scope>
    <source>
        <strain evidence="3 4">A3</strain>
    </source>
</reference>
<evidence type="ECO:0000313" key="4">
    <source>
        <dbReference type="Proteomes" id="UP000515377"/>
    </source>
</evidence>
<dbReference type="Gene3D" id="2.60.40.2500">
    <property type="match status" value="1"/>
</dbReference>
<evidence type="ECO:0000313" key="3">
    <source>
        <dbReference type="EMBL" id="QNG49286.1"/>
    </source>
</evidence>
<dbReference type="CDD" id="cd06911">
    <property type="entry name" value="VirB9_CagX_TrbG"/>
    <property type="match status" value="1"/>
</dbReference>
<evidence type="ECO:0000256" key="2">
    <source>
        <dbReference type="ARBA" id="ARBA00022729"/>
    </source>
</evidence>
<dbReference type="EMBL" id="CP060122">
    <property type="protein sequence ID" value="QNG49286.1"/>
    <property type="molecule type" value="Genomic_DNA"/>
</dbReference>
<comment type="similarity">
    <text evidence="1">Belongs to the TrbG/VirB9 family.</text>
</comment>
<dbReference type="AlphaFoldDB" id="A0A9X7YFN8"/>
<proteinExistence type="inferred from homology"/>
<sequence length="221" mass="23715">MLLLIAAPAYAEVVPQPSPGDPRIQTVDYDADQVVRLGLQTGYALTLEFAADERIENVAIGEGAGWQVTPNKRGDHLFIKPAGGAADTNLLVLTDARRYSFLLSAGTGMGISPYVVRFRYAGIDMAPPTVIDEDHGSYRIKGARELIPTAMSDDGLATAIEWPADAAIPAVHAVDAQGNETLVNGAMREGRFVIDAIAPRFVFRSGKRKAVAVRQTGKERP</sequence>
<accession>A0A9X7YFN8</accession>
<dbReference type="Pfam" id="PF03524">
    <property type="entry name" value="CagX"/>
    <property type="match status" value="1"/>
</dbReference>
<dbReference type="Proteomes" id="UP000515377">
    <property type="component" value="Chromosome"/>
</dbReference>
<dbReference type="InterPro" id="IPR033645">
    <property type="entry name" value="VirB9/CagX/TrbG_C"/>
</dbReference>
<organism evidence="3 4">
    <name type="scientific">Sphingobium yanoikuyae</name>
    <name type="common">Sphingomonas yanoikuyae</name>
    <dbReference type="NCBI Taxonomy" id="13690"/>
    <lineage>
        <taxon>Bacteria</taxon>
        <taxon>Pseudomonadati</taxon>
        <taxon>Pseudomonadota</taxon>
        <taxon>Alphaproteobacteria</taxon>
        <taxon>Sphingomonadales</taxon>
        <taxon>Sphingomonadaceae</taxon>
        <taxon>Sphingobium</taxon>
    </lineage>
</organism>
<gene>
    <name evidence="3" type="ORF">H3V42_29070</name>
</gene>
<dbReference type="InterPro" id="IPR010258">
    <property type="entry name" value="Conjugal_tfr_TrbG/VirB9/CagX"/>
</dbReference>
<name>A0A9X7YFN8_SPHYA</name>
<dbReference type="InterPro" id="IPR038161">
    <property type="entry name" value="VirB9/CagX/TrbG_C_sf"/>
</dbReference>
<keyword evidence="2" id="KW-0732">Signal</keyword>